<name>A0ABQ7A7S0_BRACR</name>
<dbReference type="EMBL" id="QGKV02002055">
    <property type="protein sequence ID" value="KAF3493706.1"/>
    <property type="molecule type" value="Genomic_DNA"/>
</dbReference>
<feature type="compositionally biased region" description="Polar residues" evidence="1">
    <location>
        <begin position="110"/>
        <end position="123"/>
    </location>
</feature>
<dbReference type="Proteomes" id="UP000266723">
    <property type="component" value="Unassembled WGS sequence"/>
</dbReference>
<evidence type="ECO:0000313" key="3">
    <source>
        <dbReference type="Proteomes" id="UP000266723"/>
    </source>
</evidence>
<feature type="region of interest" description="Disordered" evidence="1">
    <location>
        <begin position="47"/>
        <end position="92"/>
    </location>
</feature>
<gene>
    <name evidence="2" type="ORF">DY000_02052583</name>
</gene>
<keyword evidence="3" id="KW-1185">Reference proteome</keyword>
<evidence type="ECO:0000313" key="2">
    <source>
        <dbReference type="EMBL" id="KAF3493706.1"/>
    </source>
</evidence>
<protein>
    <submittedName>
        <fullName evidence="2">Uncharacterized protein</fullName>
    </submittedName>
</protein>
<reference evidence="2 3" key="1">
    <citation type="journal article" date="2020" name="BMC Genomics">
        <title>Intraspecific diversification of the crop wild relative Brassica cretica Lam. using demographic model selection.</title>
        <authorList>
            <person name="Kioukis A."/>
            <person name="Michalopoulou V.A."/>
            <person name="Briers L."/>
            <person name="Pirintsos S."/>
            <person name="Studholme D.J."/>
            <person name="Pavlidis P."/>
            <person name="Sarris P.F."/>
        </authorList>
    </citation>
    <scope>NUCLEOTIDE SEQUENCE [LARGE SCALE GENOMIC DNA]</scope>
    <source>
        <strain evidence="3">cv. PFS-1207/04</strain>
    </source>
</reference>
<evidence type="ECO:0000256" key="1">
    <source>
        <dbReference type="SAM" id="MobiDB-lite"/>
    </source>
</evidence>
<feature type="compositionally biased region" description="Polar residues" evidence="1">
    <location>
        <begin position="47"/>
        <end position="57"/>
    </location>
</feature>
<accession>A0ABQ7A7S0</accession>
<feature type="region of interest" description="Disordered" evidence="1">
    <location>
        <begin position="110"/>
        <end position="164"/>
    </location>
</feature>
<sequence>MFGFEVIEIENLVLKMLNTAADHDTVPSDIESIEIMTGLLDPISVNTSMGRDQSYGPQGTEAHNKQSSSKSKGVEAPEIADQSQRSWSSYGDHEDIESIEIMTGLLDPISVNTSMGRDQSYGPQGTEAHNKQSSSKSKGVEAPEIADQSQRSWSSYGDHEVDLL</sequence>
<proteinExistence type="predicted"/>
<organism evidence="2 3">
    <name type="scientific">Brassica cretica</name>
    <name type="common">Mustard</name>
    <dbReference type="NCBI Taxonomy" id="69181"/>
    <lineage>
        <taxon>Eukaryota</taxon>
        <taxon>Viridiplantae</taxon>
        <taxon>Streptophyta</taxon>
        <taxon>Embryophyta</taxon>
        <taxon>Tracheophyta</taxon>
        <taxon>Spermatophyta</taxon>
        <taxon>Magnoliopsida</taxon>
        <taxon>eudicotyledons</taxon>
        <taxon>Gunneridae</taxon>
        <taxon>Pentapetalae</taxon>
        <taxon>rosids</taxon>
        <taxon>malvids</taxon>
        <taxon>Brassicales</taxon>
        <taxon>Brassicaceae</taxon>
        <taxon>Brassiceae</taxon>
        <taxon>Brassica</taxon>
    </lineage>
</organism>
<comment type="caution">
    <text evidence="2">The sequence shown here is derived from an EMBL/GenBank/DDBJ whole genome shotgun (WGS) entry which is preliminary data.</text>
</comment>